<accession>A0A2S3Z8U2</accession>
<proteinExistence type="predicted"/>
<dbReference type="EMBL" id="PPXF01000058">
    <property type="protein sequence ID" value="POH61882.1"/>
    <property type="molecule type" value="Genomic_DNA"/>
</dbReference>
<dbReference type="Pfam" id="PF10094">
    <property type="entry name" value="DUF2332"/>
    <property type="match status" value="1"/>
</dbReference>
<comment type="caution">
    <text evidence="1">The sequence shown here is derived from an EMBL/GenBank/DDBJ whole genome shotgun (WGS) entry which is preliminary data.</text>
</comment>
<gene>
    <name evidence="1" type="ORF">C3B59_14985</name>
</gene>
<reference evidence="1 2" key="1">
    <citation type="submission" date="2018-01" db="EMBL/GenBank/DDBJ databases">
        <title>Cryobacterium sp. nov., from glaciers in China.</title>
        <authorList>
            <person name="Liu Q."/>
            <person name="Xin Y.-H."/>
        </authorList>
    </citation>
    <scope>NUCLEOTIDE SEQUENCE [LARGE SCALE GENOMIC DNA]</scope>
    <source>
        <strain evidence="1 2">TMB1-8</strain>
    </source>
</reference>
<dbReference type="RefSeq" id="WP_103431998.1">
    <property type="nucleotide sequence ID" value="NZ_PPXF01000058.1"/>
</dbReference>
<evidence type="ECO:0000313" key="1">
    <source>
        <dbReference type="EMBL" id="POH61882.1"/>
    </source>
</evidence>
<dbReference type="OrthoDB" id="8899077at2"/>
<dbReference type="AlphaFoldDB" id="A0A2S3Z8U2"/>
<dbReference type="InterPro" id="IPR011200">
    <property type="entry name" value="UCP012608"/>
</dbReference>
<dbReference type="Proteomes" id="UP000237104">
    <property type="component" value="Unassembled WGS sequence"/>
</dbReference>
<sequence>MRTSTDAGADTALRYRAFAEVEARGLSACYEAWAAGVALDAATIGLIDRLPPTKRQPNLVFSAARFHGAEAGGYLGFRAWLAANWAVVEQTCRSHATQTNEPGRCAVLLPALGSLPGPLALIEVGASAGLCLLPDLYSYRYQPGGHRADGPGDGTALLEAPAGLSPVLLECAVTGSVPVPSRLPRVVWRAGIDLNPLDVTDPADVAWLEALIWPEHDDRRARLRAAVQVARTAPPRLVRGDLNEQVEALVAEAPPDATVVVFHTAVLAYLDEAGRDRFVATMARLRAERGVRWLANEGRTVVPGVAGTLPSTLPAASGSADFVLSLDGRAVALAQPHGRAVHWLG</sequence>
<organism evidence="1 2">
    <name type="scientific">Cryobacterium zongtaii</name>
    <dbReference type="NCBI Taxonomy" id="1259217"/>
    <lineage>
        <taxon>Bacteria</taxon>
        <taxon>Bacillati</taxon>
        <taxon>Actinomycetota</taxon>
        <taxon>Actinomycetes</taxon>
        <taxon>Micrococcales</taxon>
        <taxon>Microbacteriaceae</taxon>
        <taxon>Cryobacterium</taxon>
    </lineage>
</organism>
<name>A0A2S3Z8U2_9MICO</name>
<evidence type="ECO:0000313" key="2">
    <source>
        <dbReference type="Proteomes" id="UP000237104"/>
    </source>
</evidence>
<protein>
    <submittedName>
        <fullName evidence="1">DUF2332 domain-containing protein</fullName>
    </submittedName>
</protein>